<keyword evidence="2 9" id="KW-0678">Repressor</keyword>
<comment type="function">
    <text evidence="9">Binds directly to 23S rRNA. The L1 stalk is quite mobile in the ribosome, and is involved in E site tRNA release.</text>
</comment>
<keyword evidence="7 9" id="KW-0687">Ribonucleoprotein</keyword>
<accession>A0ABW9MVD8</accession>
<keyword evidence="3 9" id="KW-0699">rRNA-binding</keyword>
<dbReference type="NCBIfam" id="TIGR01169">
    <property type="entry name" value="rplA_bact"/>
    <property type="match status" value="1"/>
</dbReference>
<keyword evidence="4 9" id="KW-0810">Translation regulation</keyword>
<dbReference type="RefSeq" id="WP_394011640.1">
    <property type="nucleotide sequence ID" value="NZ_JBGMEH010000003.1"/>
</dbReference>
<evidence type="ECO:0000256" key="3">
    <source>
        <dbReference type="ARBA" id="ARBA00022730"/>
    </source>
</evidence>
<keyword evidence="6 9" id="KW-0689">Ribosomal protein</keyword>
<comment type="subunit">
    <text evidence="9">Part of the 50S ribosomal subunit.</text>
</comment>
<evidence type="ECO:0000256" key="4">
    <source>
        <dbReference type="ARBA" id="ARBA00022845"/>
    </source>
</evidence>
<dbReference type="SUPFAM" id="SSF56808">
    <property type="entry name" value="Ribosomal protein L1"/>
    <property type="match status" value="1"/>
</dbReference>
<sequence length="237" mass="26060">MAKRGKKYLESRNSYDITQEYELNDALEIVEKSAKANFDETVELHLKLGVDSRHADQQVRGTIVLPHGTGKEQKILAFVKEDRIDEALAAGADYAGGDELAERIQNENWLDFDVVIATPDMMATVGKIGRILGPQGLMPNPKTGTVTMDVKQAIEEIKAGKVEYRTDKANLIHVPTGKISFGQEKLAENIRALLTAIVKDKPASSKGRYIRSVTVASTMGPGVKLSPQRVMDLVDKK</sequence>
<dbReference type="InterPro" id="IPR016095">
    <property type="entry name" value="Ribosomal_uL1_3-a/b-sand"/>
</dbReference>
<evidence type="ECO:0000256" key="7">
    <source>
        <dbReference type="ARBA" id="ARBA00023274"/>
    </source>
</evidence>
<evidence type="ECO:0000313" key="11">
    <source>
        <dbReference type="Proteomes" id="UP001638015"/>
    </source>
</evidence>
<keyword evidence="5 9" id="KW-0694">RNA-binding</keyword>
<dbReference type="PIRSF" id="PIRSF002155">
    <property type="entry name" value="Ribosomal_L1"/>
    <property type="match status" value="1"/>
</dbReference>
<evidence type="ECO:0000256" key="2">
    <source>
        <dbReference type="ARBA" id="ARBA00022491"/>
    </source>
</evidence>
<keyword evidence="11" id="KW-1185">Reference proteome</keyword>
<dbReference type="EMBL" id="JBGMEH010000003">
    <property type="protein sequence ID" value="MFO3715793.1"/>
    <property type="molecule type" value="Genomic_DNA"/>
</dbReference>
<dbReference type="PANTHER" id="PTHR36427">
    <property type="entry name" value="54S RIBOSOMAL PROTEIN L1, MITOCHONDRIAL"/>
    <property type="match status" value="1"/>
</dbReference>
<dbReference type="Gene3D" id="3.40.50.790">
    <property type="match status" value="1"/>
</dbReference>
<dbReference type="InterPro" id="IPR002143">
    <property type="entry name" value="Ribosomal_uL1"/>
</dbReference>
<evidence type="ECO:0000256" key="8">
    <source>
        <dbReference type="ARBA" id="ARBA00035241"/>
    </source>
</evidence>
<protein>
    <recommendedName>
        <fullName evidence="8 9">Large ribosomal subunit protein uL1</fullName>
    </recommendedName>
</protein>
<reference evidence="10 11" key="1">
    <citation type="journal article" date="2025" name="Anaerobe">
        <title>Description of Anaerococcus kampingiae sp. nov., Anaerococcus groningensis sp. nov., Anaerococcus martiniensis sp. nov., and Anaerococcus cruorum sp. nov., isolated from human clinical specimens.</title>
        <authorList>
            <person name="Boiten K.E."/>
            <person name="Meijer J."/>
            <person name="van Wezel E.M."/>
            <person name="Veloo A.C.M."/>
        </authorList>
    </citation>
    <scope>NUCLEOTIDE SEQUENCE [LARGE SCALE GENOMIC DNA]</scope>
    <source>
        <strain evidence="10 11">ENR1039</strain>
    </source>
</reference>
<dbReference type="InterPro" id="IPR023674">
    <property type="entry name" value="Ribosomal_uL1-like"/>
</dbReference>
<dbReference type="GO" id="GO:0005840">
    <property type="term" value="C:ribosome"/>
    <property type="evidence" value="ECO:0007669"/>
    <property type="project" value="UniProtKB-KW"/>
</dbReference>
<dbReference type="Gene3D" id="3.30.190.20">
    <property type="match status" value="1"/>
</dbReference>
<dbReference type="HAMAP" id="MF_01318_B">
    <property type="entry name" value="Ribosomal_uL1_B"/>
    <property type="match status" value="1"/>
</dbReference>
<dbReference type="Proteomes" id="UP001638015">
    <property type="component" value="Unassembled WGS sequence"/>
</dbReference>
<comment type="function">
    <text evidence="9">Protein L1 is also a translational repressor protein, it controls the translation of the L11 operon by binding to its mRNA.</text>
</comment>
<gene>
    <name evidence="9 10" type="primary">rplA</name>
    <name evidence="10" type="ORF">ACCQ40_03190</name>
</gene>
<dbReference type="InterPro" id="IPR005878">
    <property type="entry name" value="Ribosom_uL1_bac-type"/>
</dbReference>
<name>A0ABW9MVD8_9FIRM</name>
<organism evidence="10 11">
    <name type="scientific">Anaerococcus cruorum</name>
    <dbReference type="NCBI Taxonomy" id="3115617"/>
    <lineage>
        <taxon>Bacteria</taxon>
        <taxon>Bacillati</taxon>
        <taxon>Bacillota</taxon>
        <taxon>Tissierellia</taxon>
        <taxon>Tissierellales</taxon>
        <taxon>Peptoniphilaceae</taxon>
        <taxon>Anaerococcus</taxon>
    </lineage>
</organism>
<proteinExistence type="inferred from homology"/>
<dbReference type="PANTHER" id="PTHR36427:SF3">
    <property type="entry name" value="LARGE RIBOSOMAL SUBUNIT PROTEIN UL1M"/>
    <property type="match status" value="1"/>
</dbReference>
<keyword evidence="9" id="KW-0820">tRNA-binding</keyword>
<evidence type="ECO:0000256" key="5">
    <source>
        <dbReference type="ARBA" id="ARBA00022884"/>
    </source>
</evidence>
<comment type="similarity">
    <text evidence="1 9">Belongs to the universal ribosomal protein uL1 family.</text>
</comment>
<evidence type="ECO:0000313" key="10">
    <source>
        <dbReference type="EMBL" id="MFO3715793.1"/>
    </source>
</evidence>
<evidence type="ECO:0000256" key="6">
    <source>
        <dbReference type="ARBA" id="ARBA00022980"/>
    </source>
</evidence>
<evidence type="ECO:0000256" key="1">
    <source>
        <dbReference type="ARBA" id="ARBA00010531"/>
    </source>
</evidence>
<evidence type="ECO:0000256" key="9">
    <source>
        <dbReference type="HAMAP-Rule" id="MF_01318"/>
    </source>
</evidence>
<dbReference type="Pfam" id="PF00687">
    <property type="entry name" value="Ribosomal_L1"/>
    <property type="match status" value="1"/>
</dbReference>
<comment type="caution">
    <text evidence="10">The sequence shown here is derived from an EMBL/GenBank/DDBJ whole genome shotgun (WGS) entry which is preliminary data.</text>
</comment>
<dbReference type="CDD" id="cd00403">
    <property type="entry name" value="Ribosomal_L1"/>
    <property type="match status" value="1"/>
</dbReference>
<dbReference type="InterPro" id="IPR028364">
    <property type="entry name" value="Ribosomal_uL1/biogenesis"/>
</dbReference>